<dbReference type="EMBL" id="JAUIZM010000001">
    <property type="protein sequence ID" value="KAK1402985.1"/>
    <property type="molecule type" value="Genomic_DNA"/>
</dbReference>
<evidence type="ECO:0000259" key="8">
    <source>
        <dbReference type="Pfam" id="PF09169"/>
    </source>
</evidence>
<keyword evidence="2" id="KW-0227">DNA damage</keyword>
<evidence type="ECO:0000259" key="7">
    <source>
        <dbReference type="Pfam" id="PF09103"/>
    </source>
</evidence>
<evidence type="ECO:0000256" key="2">
    <source>
        <dbReference type="ARBA" id="ARBA00022763"/>
    </source>
</evidence>
<dbReference type="AlphaFoldDB" id="A0AAD8JIQ0"/>
<dbReference type="PROSITE" id="PS50138">
    <property type="entry name" value="BRCA2_REPEAT"/>
    <property type="match status" value="3"/>
</dbReference>
<dbReference type="CDD" id="cd04493">
    <property type="entry name" value="BRCA2DBD_OB1"/>
    <property type="match status" value="1"/>
</dbReference>
<keyword evidence="5" id="KW-0234">DNA repair</keyword>
<keyword evidence="1" id="KW-0677">Repeat</keyword>
<sequence length="1261" mass="138733">MPTWQLHSDAGNNLRWSHLSDEPKIDVQIAAPTQIRRRLTSISDLSLKGYEKIKERDSNSVNESGYQMFRTGSGKPVVVNQSSLSKASAILGDVVSDEGCPNFTGNIGGPLRSPSTFQNGFRNSLAIKKSRLSKASSLCSNETEAAVDMGSWVTVDTGYSKMKESNTNNVNKSGYQMFRTGSGKPVVVNQSSLSKASAILGDVLSDQGCPKFTGNVGGPLRSPSDFQNGSRNSLALKKSPLSKASSFLSNGNEATVDTGSGVTVDTGQVKEINSGCNFGNSMFQTGSGKTVNISTSGLARAQKLLCLKDDQTHQGFEETMQQLHVRASNLQSSPHLGMNMGVADKQSKDSISSLISPLKVRSETSSSKLMEVTPDSMHSISKPSSIKFHTAGGRSISVSSNSLQRARSLLGDPELGSFMHEGDAGEPVFSIYKDKKAEMNSNKLDCLDTRISDQHSVTTKQVSKNFISPLRSSSFQKQSLVNVGSGKNLIKNFDAVVHENTSYNDVKGCRNYPYPSVNTAHEHSLTGTGFQNGPHKKAAGLPVVNISNTIDMGNKSNKQAVAVKRVLERRNSGSFKRPRISKFITPFNNDIPLVQNGSLVLAPEESSYKNKVSSRYPYQASRKYLKEYFGAPPSVNTMLEHLPECIRTMNPNRAEQHCFPGECGFNSVGKEDFYSMLLQSGASVKHISETWVSNHYKWIVWKLACYERCYPERYLTVSNVMEELKYRYEREVNHGHRPAIKKILEGDVPPSSVLVLCISSIQTNTEAMFENISTSHGVDRSTVANVELTDGWYSVNAVLDAPLSKMLAFGKLFVGQKLKISGAGLCGWVGPVSPLEASPTVSLVLHINGTYRAHWADRLGFCKTGCAPLAFNCIKSGGGAVPCTFVGIQRIYPVLYRERLSDGEYTVRSERMEAKMQQFYNQRRSDVVEGVMSELQRADSNILIDSDGSDEAAKILRILERSAEPEILMAGMSSKQLNSLSVYQAKLEATKQSNMHQSIEKALEDSGLSGRDVTPFMRLSVVGLTTRTGQGKWYPRKGLITIWNPTEQQQMELVEGHAYAISGLVAFNSDSDTLYLQARGSTTKLLQLSSSAIEHYQPFFNPRKPISLYNFDDVPLSSEFDIAGLVVFVGEVYETANQRKQWVFITDCSVHESHSRRPFNNLLAINFCALSAGHGSDVQISHNLVGSTVGFCNIIKKEKDGINHIWVAETTENSDYSLTYEHKRYIHLKHAAVAYQKWAEVSSLTIEKLKQKVISIIGKRT</sequence>
<evidence type="ECO:0000256" key="4">
    <source>
        <dbReference type="ARBA" id="ARBA00023172"/>
    </source>
</evidence>
<evidence type="ECO:0000256" key="6">
    <source>
        <dbReference type="SAM" id="MobiDB-lite"/>
    </source>
</evidence>
<dbReference type="InterPro" id="IPR015525">
    <property type="entry name" value="BRCA2"/>
</dbReference>
<evidence type="ECO:0000256" key="1">
    <source>
        <dbReference type="ARBA" id="ARBA00022737"/>
    </source>
</evidence>
<keyword evidence="3" id="KW-0238">DNA-binding</keyword>
<dbReference type="InterPro" id="IPR036315">
    <property type="entry name" value="BRCA2_hlx_sf"/>
</dbReference>
<protein>
    <submittedName>
        <fullName evidence="9">Protein BREAST CANCER SUSCEPTIBILITY 2-like</fullName>
    </submittedName>
</protein>
<dbReference type="Gene3D" id="2.40.50.140">
    <property type="entry name" value="Nucleic acid-binding proteins"/>
    <property type="match status" value="4"/>
</dbReference>
<name>A0AAD8JIQ0_9APIA</name>
<evidence type="ECO:0000256" key="3">
    <source>
        <dbReference type="ARBA" id="ARBA00023125"/>
    </source>
</evidence>
<accession>A0AAD8JIQ0</accession>
<dbReference type="InterPro" id="IPR002093">
    <property type="entry name" value="BRCA2_repeat"/>
</dbReference>
<evidence type="ECO:0000313" key="10">
    <source>
        <dbReference type="Proteomes" id="UP001237642"/>
    </source>
</evidence>
<dbReference type="Pfam" id="PF09169">
    <property type="entry name" value="BRCA-2_helical"/>
    <property type="match status" value="1"/>
</dbReference>
<dbReference type="InterPro" id="IPR015187">
    <property type="entry name" value="BRCA2_OB_1"/>
</dbReference>
<evidence type="ECO:0000313" key="9">
    <source>
        <dbReference type="EMBL" id="KAK1402985.1"/>
    </source>
</evidence>
<reference evidence="9" key="1">
    <citation type="submission" date="2023-02" db="EMBL/GenBank/DDBJ databases">
        <title>Genome of toxic invasive species Heracleum sosnowskyi carries increased number of genes despite the absence of recent whole-genome duplications.</title>
        <authorList>
            <person name="Schelkunov M."/>
            <person name="Shtratnikova V."/>
            <person name="Makarenko M."/>
            <person name="Klepikova A."/>
            <person name="Omelchenko D."/>
            <person name="Novikova G."/>
            <person name="Obukhova E."/>
            <person name="Bogdanov V."/>
            <person name="Penin A."/>
            <person name="Logacheva M."/>
        </authorList>
    </citation>
    <scope>NUCLEOTIDE SEQUENCE</scope>
    <source>
        <strain evidence="9">Hsosn_3</strain>
        <tissue evidence="9">Leaf</tissue>
    </source>
</reference>
<feature type="region of interest" description="Disordered" evidence="6">
    <location>
        <begin position="366"/>
        <end position="386"/>
    </location>
</feature>
<dbReference type="FunFam" id="2.40.50.140:FF:000262">
    <property type="entry name" value="Protein BREAST CANCER SUSCEPTIBILITY 2 homolog B"/>
    <property type="match status" value="1"/>
</dbReference>
<dbReference type="PANTHER" id="PTHR11289:SF0">
    <property type="entry name" value="BREAST CANCER TYPE 2 SUSCEPTIBILITY PROTEIN"/>
    <property type="match status" value="1"/>
</dbReference>
<gene>
    <name evidence="9" type="ORF">POM88_002590</name>
</gene>
<organism evidence="9 10">
    <name type="scientific">Heracleum sosnowskyi</name>
    <dbReference type="NCBI Taxonomy" id="360622"/>
    <lineage>
        <taxon>Eukaryota</taxon>
        <taxon>Viridiplantae</taxon>
        <taxon>Streptophyta</taxon>
        <taxon>Embryophyta</taxon>
        <taxon>Tracheophyta</taxon>
        <taxon>Spermatophyta</taxon>
        <taxon>Magnoliopsida</taxon>
        <taxon>eudicotyledons</taxon>
        <taxon>Gunneridae</taxon>
        <taxon>Pentapetalae</taxon>
        <taxon>asterids</taxon>
        <taxon>campanulids</taxon>
        <taxon>Apiales</taxon>
        <taxon>Apiaceae</taxon>
        <taxon>Apioideae</taxon>
        <taxon>apioid superclade</taxon>
        <taxon>Tordylieae</taxon>
        <taxon>Tordyliinae</taxon>
        <taxon>Heracleum</taxon>
    </lineage>
</organism>
<keyword evidence="4" id="KW-0233">DNA recombination</keyword>
<dbReference type="Pfam" id="PF00634">
    <property type="entry name" value="BRCA2"/>
    <property type="match status" value="2"/>
</dbReference>
<reference evidence="9" key="2">
    <citation type="submission" date="2023-05" db="EMBL/GenBank/DDBJ databases">
        <authorList>
            <person name="Schelkunov M.I."/>
        </authorList>
    </citation>
    <scope>NUCLEOTIDE SEQUENCE</scope>
    <source>
        <strain evidence="9">Hsosn_3</strain>
        <tissue evidence="9">Leaf</tissue>
    </source>
</reference>
<dbReference type="SUPFAM" id="SSF81878">
    <property type="entry name" value="BRCA2 tower domain"/>
    <property type="match status" value="1"/>
</dbReference>
<dbReference type="Pfam" id="PF09103">
    <property type="entry name" value="BRCA-2_OB1"/>
    <property type="match status" value="1"/>
</dbReference>
<dbReference type="GO" id="GO:0003677">
    <property type="term" value="F:DNA binding"/>
    <property type="evidence" value="ECO:0007669"/>
    <property type="project" value="UniProtKB-KW"/>
</dbReference>
<proteinExistence type="predicted"/>
<dbReference type="SUPFAM" id="SSF81872">
    <property type="entry name" value="BRCA2 helical domain"/>
    <property type="match status" value="1"/>
</dbReference>
<keyword evidence="10" id="KW-1185">Reference proteome</keyword>
<dbReference type="InterPro" id="IPR012340">
    <property type="entry name" value="NA-bd_OB-fold"/>
</dbReference>
<dbReference type="GO" id="GO:0006355">
    <property type="term" value="P:regulation of DNA-templated transcription"/>
    <property type="evidence" value="ECO:0007669"/>
    <property type="project" value="TreeGrafter"/>
</dbReference>
<comment type="caution">
    <text evidence="9">The sequence shown here is derived from an EMBL/GenBank/DDBJ whole genome shotgun (WGS) entry which is preliminary data.</text>
</comment>
<dbReference type="Proteomes" id="UP001237642">
    <property type="component" value="Unassembled WGS sequence"/>
</dbReference>
<dbReference type="GO" id="GO:0000724">
    <property type="term" value="P:double-strand break repair via homologous recombination"/>
    <property type="evidence" value="ECO:0007669"/>
    <property type="project" value="InterPro"/>
</dbReference>
<feature type="domain" description="Breast cancer type 2 susceptibility protein helical" evidence="8">
    <location>
        <begin position="667"/>
        <end position="734"/>
    </location>
</feature>
<dbReference type="InterPro" id="IPR015252">
    <property type="entry name" value="BRCA2_hlx"/>
</dbReference>
<feature type="domain" description="BRCA2 OB1" evidence="7">
    <location>
        <begin position="738"/>
        <end position="863"/>
    </location>
</feature>
<evidence type="ECO:0000256" key="5">
    <source>
        <dbReference type="ARBA" id="ARBA00023204"/>
    </source>
</evidence>
<dbReference type="SUPFAM" id="SSF50249">
    <property type="entry name" value="Nucleic acid-binding proteins"/>
    <property type="match status" value="3"/>
</dbReference>
<dbReference type="PANTHER" id="PTHR11289">
    <property type="entry name" value="BREAST CANCER TYPE 2 SUSCEPTIBILITY PROTEIN BRCA2"/>
    <property type="match status" value="1"/>
</dbReference>